<proteinExistence type="predicted"/>
<reference evidence="1" key="1">
    <citation type="submission" date="2018-02" db="EMBL/GenBank/DDBJ databases">
        <title>Rhizophora mucronata_Transcriptome.</title>
        <authorList>
            <person name="Meera S.P."/>
            <person name="Sreeshan A."/>
            <person name="Augustine A."/>
        </authorList>
    </citation>
    <scope>NUCLEOTIDE SEQUENCE</scope>
    <source>
        <tissue evidence="1">Leaf</tissue>
    </source>
</reference>
<dbReference type="EMBL" id="GGEC01012520">
    <property type="protein sequence ID" value="MBW93003.1"/>
    <property type="molecule type" value="Transcribed_RNA"/>
</dbReference>
<protein>
    <submittedName>
        <fullName evidence="1">Uncharacterized protein</fullName>
    </submittedName>
</protein>
<name>A0A2P2JHR1_RHIMU</name>
<accession>A0A2P2JHR1</accession>
<organism evidence="1">
    <name type="scientific">Rhizophora mucronata</name>
    <name type="common">Asiatic mangrove</name>
    <dbReference type="NCBI Taxonomy" id="61149"/>
    <lineage>
        <taxon>Eukaryota</taxon>
        <taxon>Viridiplantae</taxon>
        <taxon>Streptophyta</taxon>
        <taxon>Embryophyta</taxon>
        <taxon>Tracheophyta</taxon>
        <taxon>Spermatophyta</taxon>
        <taxon>Magnoliopsida</taxon>
        <taxon>eudicotyledons</taxon>
        <taxon>Gunneridae</taxon>
        <taxon>Pentapetalae</taxon>
        <taxon>rosids</taxon>
        <taxon>fabids</taxon>
        <taxon>Malpighiales</taxon>
        <taxon>Rhizophoraceae</taxon>
        <taxon>Rhizophora</taxon>
    </lineage>
</organism>
<evidence type="ECO:0000313" key="1">
    <source>
        <dbReference type="EMBL" id="MBW93003.1"/>
    </source>
</evidence>
<sequence>MLMKSPIRFQGSRSLDHHH</sequence>
<dbReference type="AlphaFoldDB" id="A0A2P2JHR1"/>